<evidence type="ECO:0000313" key="1">
    <source>
        <dbReference type="EMBL" id="TWT39871.1"/>
    </source>
</evidence>
<dbReference type="AlphaFoldDB" id="A0A5C5VQ06"/>
<dbReference type="EMBL" id="SIHI01000063">
    <property type="protein sequence ID" value="TWT39871.1"/>
    <property type="molecule type" value="Genomic_DNA"/>
</dbReference>
<proteinExistence type="predicted"/>
<keyword evidence="2" id="KW-1185">Reference proteome</keyword>
<accession>A0A5C5VQ06</accession>
<comment type="caution">
    <text evidence="1">The sequence shown here is derived from an EMBL/GenBank/DDBJ whole genome shotgun (WGS) entry which is preliminary data.</text>
</comment>
<gene>
    <name evidence="1" type="ORF">KOR42_51060</name>
</gene>
<evidence type="ECO:0000313" key="2">
    <source>
        <dbReference type="Proteomes" id="UP000317243"/>
    </source>
</evidence>
<protein>
    <submittedName>
        <fullName evidence="1">Uncharacterized protein</fullName>
    </submittedName>
</protein>
<organism evidence="1 2">
    <name type="scientific">Thalassoglobus neptunius</name>
    <dbReference type="NCBI Taxonomy" id="1938619"/>
    <lineage>
        <taxon>Bacteria</taxon>
        <taxon>Pseudomonadati</taxon>
        <taxon>Planctomycetota</taxon>
        <taxon>Planctomycetia</taxon>
        <taxon>Planctomycetales</taxon>
        <taxon>Planctomycetaceae</taxon>
        <taxon>Thalassoglobus</taxon>
    </lineage>
</organism>
<reference evidence="1 2" key="1">
    <citation type="submission" date="2019-02" db="EMBL/GenBank/DDBJ databases">
        <title>Deep-cultivation of Planctomycetes and their phenomic and genomic characterization uncovers novel biology.</title>
        <authorList>
            <person name="Wiegand S."/>
            <person name="Jogler M."/>
            <person name="Boedeker C."/>
            <person name="Pinto D."/>
            <person name="Vollmers J."/>
            <person name="Rivas-Marin E."/>
            <person name="Kohn T."/>
            <person name="Peeters S.H."/>
            <person name="Heuer A."/>
            <person name="Rast P."/>
            <person name="Oberbeckmann S."/>
            <person name="Bunk B."/>
            <person name="Jeske O."/>
            <person name="Meyerdierks A."/>
            <person name="Storesund J.E."/>
            <person name="Kallscheuer N."/>
            <person name="Luecker S."/>
            <person name="Lage O.M."/>
            <person name="Pohl T."/>
            <person name="Merkel B.J."/>
            <person name="Hornburger P."/>
            <person name="Mueller R.-W."/>
            <person name="Bruemmer F."/>
            <person name="Labrenz M."/>
            <person name="Spormann A.M."/>
            <person name="Op Den Camp H."/>
            <person name="Overmann J."/>
            <person name="Amann R."/>
            <person name="Jetten M.S.M."/>
            <person name="Mascher T."/>
            <person name="Medema M.H."/>
            <person name="Devos D.P."/>
            <person name="Kaster A.-K."/>
            <person name="Ovreas L."/>
            <person name="Rohde M."/>
            <person name="Galperin M.Y."/>
            <person name="Jogler C."/>
        </authorList>
    </citation>
    <scope>NUCLEOTIDE SEQUENCE [LARGE SCALE GENOMIC DNA]</scope>
    <source>
        <strain evidence="1 2">KOR42</strain>
    </source>
</reference>
<dbReference type="Proteomes" id="UP000317243">
    <property type="component" value="Unassembled WGS sequence"/>
</dbReference>
<sequence>MLIPLSAGLLPGRMPPSHSQATIYGGETQVLLNRLHETVKQVGLEEIQILHNRANCQVYVHSQSLFQHTESGEVFQFAASSDLNLTRNRLSEVRSVYDSEQMAEFLLSGTAPRARKSHPPCN</sequence>
<name>A0A5C5VQ06_9PLAN</name>